<gene>
    <name evidence="1" type="ORF">LTR91_024499</name>
</gene>
<name>A0AAN6H4L0_9PEZI</name>
<dbReference type="AlphaFoldDB" id="A0AAN6H4L0"/>
<comment type="caution">
    <text evidence="1">The sequence shown here is derived from an EMBL/GenBank/DDBJ whole genome shotgun (WGS) entry which is preliminary data.</text>
</comment>
<dbReference type="InterPro" id="IPR011013">
    <property type="entry name" value="Gal_mutarotase_sf_dom"/>
</dbReference>
<organism evidence="1 2">
    <name type="scientific">Friedmanniomyces endolithicus</name>
    <dbReference type="NCBI Taxonomy" id="329885"/>
    <lineage>
        <taxon>Eukaryota</taxon>
        <taxon>Fungi</taxon>
        <taxon>Dikarya</taxon>
        <taxon>Ascomycota</taxon>
        <taxon>Pezizomycotina</taxon>
        <taxon>Dothideomycetes</taxon>
        <taxon>Dothideomycetidae</taxon>
        <taxon>Mycosphaerellales</taxon>
        <taxon>Teratosphaeriaceae</taxon>
        <taxon>Friedmanniomyces</taxon>
    </lineage>
</organism>
<proteinExistence type="predicted"/>
<accession>A0AAN6H4L0</accession>
<protein>
    <submittedName>
        <fullName evidence="1">Uncharacterized protein</fullName>
    </submittedName>
</protein>
<dbReference type="GO" id="GO:0005975">
    <property type="term" value="P:carbohydrate metabolic process"/>
    <property type="evidence" value="ECO:0007669"/>
    <property type="project" value="InterPro"/>
</dbReference>
<reference evidence="1" key="1">
    <citation type="submission" date="2023-06" db="EMBL/GenBank/DDBJ databases">
        <title>Black Yeasts Isolated from many extreme environments.</title>
        <authorList>
            <person name="Coleine C."/>
            <person name="Stajich J.E."/>
            <person name="Selbmann L."/>
        </authorList>
    </citation>
    <scope>NUCLEOTIDE SEQUENCE</scope>
    <source>
        <strain evidence="1">CCFEE 5200</strain>
    </source>
</reference>
<dbReference type="EMBL" id="JAUJLE010000624">
    <property type="protein sequence ID" value="KAK0952279.1"/>
    <property type="molecule type" value="Genomic_DNA"/>
</dbReference>
<dbReference type="Proteomes" id="UP001175353">
    <property type="component" value="Unassembled WGS sequence"/>
</dbReference>
<dbReference type="GO" id="GO:0030246">
    <property type="term" value="F:carbohydrate binding"/>
    <property type="evidence" value="ECO:0007669"/>
    <property type="project" value="InterPro"/>
</dbReference>
<dbReference type="GO" id="GO:0003824">
    <property type="term" value="F:catalytic activity"/>
    <property type="evidence" value="ECO:0007669"/>
    <property type="project" value="InterPro"/>
</dbReference>
<sequence>MVANHIYWNLGACVDEQGKYVLNNTLYMPTPTASSTSTTSRCQRAASTSPTCTGQNGTIPVKASQQHLANTTYVEKYGCVVIETQDWIDTINRPQWGRQQWRLFSPTTEPALNYQKYIFSVVN</sequence>
<dbReference type="SUPFAM" id="SSF74650">
    <property type="entry name" value="Galactose mutarotase-like"/>
    <property type="match status" value="1"/>
</dbReference>
<evidence type="ECO:0000313" key="2">
    <source>
        <dbReference type="Proteomes" id="UP001175353"/>
    </source>
</evidence>
<evidence type="ECO:0000313" key="1">
    <source>
        <dbReference type="EMBL" id="KAK0952279.1"/>
    </source>
</evidence>
<keyword evidence="2" id="KW-1185">Reference proteome</keyword>